<keyword evidence="3" id="KW-1185">Reference proteome</keyword>
<feature type="compositionally biased region" description="Low complexity" evidence="1">
    <location>
        <begin position="933"/>
        <end position="945"/>
    </location>
</feature>
<evidence type="ECO:0000313" key="2">
    <source>
        <dbReference type="EMBL" id="CAL5223030.1"/>
    </source>
</evidence>
<feature type="compositionally biased region" description="Low complexity" evidence="1">
    <location>
        <begin position="37"/>
        <end position="46"/>
    </location>
</feature>
<feature type="region of interest" description="Disordered" evidence="1">
    <location>
        <begin position="1265"/>
        <end position="1286"/>
    </location>
</feature>
<feature type="compositionally biased region" description="Polar residues" evidence="1">
    <location>
        <begin position="1108"/>
        <end position="1123"/>
    </location>
</feature>
<feature type="region of interest" description="Disordered" evidence="1">
    <location>
        <begin position="1298"/>
        <end position="1319"/>
    </location>
</feature>
<evidence type="ECO:0000313" key="3">
    <source>
        <dbReference type="Proteomes" id="UP001497392"/>
    </source>
</evidence>
<accession>A0ABP1FSY0</accession>
<feature type="compositionally biased region" description="Low complexity" evidence="1">
    <location>
        <begin position="1204"/>
        <end position="1215"/>
    </location>
</feature>
<protein>
    <submittedName>
        <fullName evidence="2">G5485 protein</fullName>
    </submittedName>
</protein>
<evidence type="ECO:0000256" key="1">
    <source>
        <dbReference type="SAM" id="MobiDB-lite"/>
    </source>
</evidence>
<feature type="compositionally biased region" description="Low complexity" evidence="1">
    <location>
        <begin position="1144"/>
        <end position="1155"/>
    </location>
</feature>
<reference evidence="2 3" key="1">
    <citation type="submission" date="2024-06" db="EMBL/GenBank/DDBJ databases">
        <authorList>
            <person name="Kraege A."/>
            <person name="Thomma B."/>
        </authorList>
    </citation>
    <scope>NUCLEOTIDE SEQUENCE [LARGE SCALE GENOMIC DNA]</scope>
</reference>
<dbReference type="EMBL" id="CAXHTA020000008">
    <property type="protein sequence ID" value="CAL5223030.1"/>
    <property type="molecule type" value="Genomic_DNA"/>
</dbReference>
<feature type="region of interest" description="Disordered" evidence="1">
    <location>
        <begin position="922"/>
        <end position="1253"/>
    </location>
</feature>
<name>A0ABP1FSY0_9CHLO</name>
<proteinExistence type="predicted"/>
<feature type="compositionally biased region" description="Basic residues" evidence="1">
    <location>
        <begin position="1025"/>
        <end position="1037"/>
    </location>
</feature>
<comment type="caution">
    <text evidence="2">The sequence shown here is derived from an EMBL/GenBank/DDBJ whole genome shotgun (WGS) entry which is preliminary data.</text>
</comment>
<organism evidence="2 3">
    <name type="scientific">Coccomyxa viridis</name>
    <dbReference type="NCBI Taxonomy" id="1274662"/>
    <lineage>
        <taxon>Eukaryota</taxon>
        <taxon>Viridiplantae</taxon>
        <taxon>Chlorophyta</taxon>
        <taxon>core chlorophytes</taxon>
        <taxon>Trebouxiophyceae</taxon>
        <taxon>Trebouxiophyceae incertae sedis</taxon>
        <taxon>Coccomyxaceae</taxon>
        <taxon>Coccomyxa</taxon>
    </lineage>
</organism>
<feature type="compositionally biased region" description="Basic and acidic residues" evidence="1">
    <location>
        <begin position="1080"/>
        <end position="1091"/>
    </location>
</feature>
<dbReference type="Proteomes" id="UP001497392">
    <property type="component" value="Unassembled WGS sequence"/>
</dbReference>
<feature type="region of interest" description="Disordered" evidence="1">
    <location>
        <begin position="1"/>
        <end position="76"/>
    </location>
</feature>
<gene>
    <name evidence="2" type="primary">g5485</name>
    <name evidence="2" type="ORF">VP750_LOCUS4689</name>
</gene>
<sequence length="1334" mass="143749">MMQCAALPAPAKSAGGRAERLTASVNEPQKPEAPGKQQQQQQQQTQNDCSAEHTSAADRLGPCQEQNGSAGRRPFTPGQQAVTAALMVALERAMKGGREAALAAKVTLTSNNPDTQPLLEMLPEDVPLPTLQHVEQKASDQLLEGLTKLTKQCEEASCQPLELFTRSMQCTTRKAGVQKICISTSPHERQPLKLQPGMTLPDGWCTACMRDLQQLGVRQHMADLIVTYVQILAQRQSEGDETAELDLNHMLPGTNNALAEGLCHDCPLSEVLGELEASFTAAIQSYQIRAAQCGQSFKHMVLLEAAVQGWTLATGKAEKVLRAMIAAEPPVYYTGPCLFDDACHDTSVAAIKVAPEPEQVLKQPARTLLEELTPPHVMPIFEWVMESMDLKDMDHILERALNGQQNRRKALSTELFPGIREELYCAADSENARLRPALVRSAARHVESWVQVWLSGCKEHALSLTELLNAEVERLGYEPSELPKAVYSAIQDISTKVGDLSTARLVLCHRANTEVLAAVHDTCKAGEGGTTEYWWWKALTQLRDIIIYHAEDAEALNALDALLTDPLMSQMESWKWKPHITLKERLVLMGHKTREVVQNHAMAALTQGNTLRAHLEGIACYSLNGQGTGRSDVAHLIDILADRVGAKESPPSVAWSKLAVYDPDIARVMGSAIMIAATRERACYSGLRRVLPGLPDLVSRGDRFPSGPELFHVAKLVNWQILVHMHIASVQKLGFYTYMGELLDEHGVDTLSETEQTLCEAICRVAAAVRATKGRVSAAVAKTMHISMCIKNIVRGSAAPLDHCLVLLDRVMSTCAEKRGSSSIAKAIHQALPGVMECLLRLHKWPDGFGEDRGWLNQATQAIHDITAQHVRQASASGIPLDEHIRSVLAVPGLEVAEAEYLVSMFMEFWVARVRAAAAHGPAAEGNGSTNSSGPAGAPADSGAGAEEDPSRAEAESAAANGSRKAILPSDLSQPANDKGPGAAADTSEGASSEKLADKAGGRTTAENGQKAAEPENCLSDTKNARKRKAKKARQRASRAQPAAQTVEGECSGSTEMGIAEDVGSAFERELSAEAQAAHHSPEGGQLKDDLSAAADDLLAPEVPPSYNGMTANGKSCSLSPESFPQPCDGLSHQQLNADLPGLAAPAAEAPAPAAQEEEPWQKAETAQRKPVSQQAPQKAGRFKPKKQGRDGPADPPSPLRELQAAAQDPQQSSQKMAERTPQVQPVNVAAEQLPATKGSAPQQPAEHDGLDSLQSSVSGAVFSRMQHERMQKHAKSMPTDQPHMAPQQTLLSGLRSASFSDEQTPAAFSEEKEDQDVDSICTVCRQDAPEVNF</sequence>